<dbReference type="InterPro" id="IPR036908">
    <property type="entry name" value="RlpA-like_sf"/>
</dbReference>
<comment type="similarity">
    <text evidence="4 5">Belongs to the RlpA family.</text>
</comment>
<dbReference type="SUPFAM" id="SSF50685">
    <property type="entry name" value="Barwin-like endoglucanases"/>
    <property type="match status" value="1"/>
</dbReference>
<dbReference type="RefSeq" id="WP_091515784.1">
    <property type="nucleotide sequence ID" value="NZ_FOLE01000011.1"/>
</dbReference>
<evidence type="ECO:0000256" key="2">
    <source>
        <dbReference type="ARBA" id="ARBA00023239"/>
    </source>
</evidence>
<keyword evidence="7" id="KW-0449">Lipoprotein</keyword>
<dbReference type="PROSITE" id="PS51724">
    <property type="entry name" value="SPOR"/>
    <property type="match status" value="1"/>
</dbReference>
<dbReference type="EC" id="4.2.2.-" evidence="4"/>
<comment type="function">
    <text evidence="4">Lytic transglycosylase with a strong preference for naked glycan strands that lack stem peptides.</text>
</comment>
<dbReference type="EMBL" id="FOLE01000011">
    <property type="protein sequence ID" value="SFC88818.1"/>
    <property type="molecule type" value="Genomic_DNA"/>
</dbReference>
<evidence type="ECO:0000313" key="7">
    <source>
        <dbReference type="EMBL" id="SFC88818.1"/>
    </source>
</evidence>
<dbReference type="PANTHER" id="PTHR34183">
    <property type="entry name" value="ENDOLYTIC PEPTIDOGLYCAN TRANSGLYCOSYLASE RLPA"/>
    <property type="match status" value="1"/>
</dbReference>
<dbReference type="STRING" id="927664.SAMN05421780_111103"/>
<dbReference type="InterPro" id="IPR012997">
    <property type="entry name" value="RplA"/>
</dbReference>
<evidence type="ECO:0000256" key="4">
    <source>
        <dbReference type="HAMAP-Rule" id="MF_02071"/>
    </source>
</evidence>
<organism evidence="7 8">
    <name type="scientific">Flexibacter flexilis DSM 6793</name>
    <dbReference type="NCBI Taxonomy" id="927664"/>
    <lineage>
        <taxon>Bacteria</taxon>
        <taxon>Pseudomonadati</taxon>
        <taxon>Bacteroidota</taxon>
        <taxon>Cytophagia</taxon>
        <taxon>Cytophagales</taxon>
        <taxon>Flexibacteraceae</taxon>
        <taxon>Flexibacter</taxon>
    </lineage>
</organism>
<dbReference type="GO" id="GO:0071555">
    <property type="term" value="P:cell wall organization"/>
    <property type="evidence" value="ECO:0007669"/>
    <property type="project" value="UniProtKB-KW"/>
</dbReference>
<feature type="domain" description="SPOR" evidence="6">
    <location>
        <begin position="174"/>
        <end position="253"/>
    </location>
</feature>
<dbReference type="NCBIfam" id="TIGR00413">
    <property type="entry name" value="rlpA"/>
    <property type="match status" value="1"/>
</dbReference>
<reference evidence="7 8" key="1">
    <citation type="submission" date="2016-10" db="EMBL/GenBank/DDBJ databases">
        <authorList>
            <person name="de Groot N.N."/>
        </authorList>
    </citation>
    <scope>NUCLEOTIDE SEQUENCE [LARGE SCALE GENOMIC DNA]</scope>
    <source>
        <strain evidence="7 8">DSM 6793</strain>
    </source>
</reference>
<dbReference type="InterPro" id="IPR036680">
    <property type="entry name" value="SPOR-like_sf"/>
</dbReference>
<name>A0A1I1MZZ5_9BACT</name>
<dbReference type="InterPro" id="IPR007730">
    <property type="entry name" value="SPOR-like_dom"/>
</dbReference>
<dbReference type="OrthoDB" id="9779128at2"/>
<evidence type="ECO:0000256" key="5">
    <source>
        <dbReference type="RuleBase" id="RU003495"/>
    </source>
</evidence>
<dbReference type="Gene3D" id="2.40.40.10">
    <property type="entry name" value="RlpA-like domain"/>
    <property type="match status" value="1"/>
</dbReference>
<dbReference type="GO" id="GO:0008932">
    <property type="term" value="F:lytic endotransglycosylase activity"/>
    <property type="evidence" value="ECO:0007669"/>
    <property type="project" value="UniProtKB-UniRule"/>
</dbReference>
<dbReference type="SUPFAM" id="SSF110997">
    <property type="entry name" value="Sporulation related repeat"/>
    <property type="match status" value="1"/>
</dbReference>
<proteinExistence type="inferred from homology"/>
<accession>A0A1I1MZZ5</accession>
<feature type="signal peptide" evidence="4">
    <location>
        <begin position="1"/>
        <end position="18"/>
    </location>
</feature>
<dbReference type="GO" id="GO:0000270">
    <property type="term" value="P:peptidoglycan metabolic process"/>
    <property type="evidence" value="ECO:0007669"/>
    <property type="project" value="UniProtKB-UniRule"/>
</dbReference>
<dbReference type="Proteomes" id="UP000199514">
    <property type="component" value="Unassembled WGS sequence"/>
</dbReference>
<dbReference type="HAMAP" id="MF_02071">
    <property type="entry name" value="RlpA"/>
    <property type="match status" value="1"/>
</dbReference>
<feature type="chain" id="PRO_5011801409" description="Probable endolytic peptidoglycan transglycosylase RlpA" evidence="4">
    <location>
        <begin position="19"/>
        <end position="254"/>
    </location>
</feature>
<evidence type="ECO:0000313" key="8">
    <source>
        <dbReference type="Proteomes" id="UP000199514"/>
    </source>
</evidence>
<keyword evidence="2 4" id="KW-0456">Lyase</keyword>
<protein>
    <recommendedName>
        <fullName evidence="4">Probable endolytic peptidoglycan transglycosylase RlpA</fullName>
        <ecNumber evidence="4">4.2.2.-</ecNumber>
    </recommendedName>
</protein>
<evidence type="ECO:0000256" key="1">
    <source>
        <dbReference type="ARBA" id="ARBA00022729"/>
    </source>
</evidence>
<sequence precursor="true">MKFTIWIFWLCSLTFAWAGGNNKRPQTGMASYYADKFHGRRTSNGEKFNMYAYTAAHRTHPFNTMLKVTNLANGKSVIVRVNDRGPHARKRVLDLSKRAATDIGLIRQGSGKVKIEVVGNEGKITSKDPKKDKKATPAPNVIKALPKPKGILVANPNGNGGFGTGKTFSLWGTEKEPMGFGVQIGSYDNLETAKADCKAVINKGVSDAYIQVGWTKGAKTYRVVLGEYARREHAEADLDKYKKLGYDGFVKKHL</sequence>
<dbReference type="PANTHER" id="PTHR34183:SF1">
    <property type="entry name" value="ENDOLYTIC PEPTIDOGLYCAN TRANSGLYCOSYLASE RLPA"/>
    <property type="match status" value="1"/>
</dbReference>
<keyword evidence="1 4" id="KW-0732">Signal</keyword>
<dbReference type="Pfam" id="PF03330">
    <property type="entry name" value="DPBB_1"/>
    <property type="match status" value="1"/>
</dbReference>
<dbReference type="Pfam" id="PF05036">
    <property type="entry name" value="SPOR"/>
    <property type="match status" value="1"/>
</dbReference>
<dbReference type="InterPro" id="IPR009009">
    <property type="entry name" value="RlpA-like_DPBB"/>
</dbReference>
<dbReference type="InterPro" id="IPR034718">
    <property type="entry name" value="RlpA"/>
</dbReference>
<evidence type="ECO:0000256" key="3">
    <source>
        <dbReference type="ARBA" id="ARBA00023316"/>
    </source>
</evidence>
<gene>
    <name evidence="4" type="primary">rlpA</name>
    <name evidence="7" type="ORF">SAMN05421780_111103</name>
</gene>
<keyword evidence="3 4" id="KW-0961">Cell wall biogenesis/degradation</keyword>
<keyword evidence="8" id="KW-1185">Reference proteome</keyword>
<dbReference type="Gene3D" id="3.30.70.1070">
    <property type="entry name" value="Sporulation related repeat"/>
    <property type="match status" value="1"/>
</dbReference>
<dbReference type="CDD" id="cd22268">
    <property type="entry name" value="DPBB_RlpA-like"/>
    <property type="match status" value="1"/>
</dbReference>
<evidence type="ECO:0000259" key="6">
    <source>
        <dbReference type="PROSITE" id="PS51724"/>
    </source>
</evidence>
<dbReference type="GO" id="GO:0042834">
    <property type="term" value="F:peptidoglycan binding"/>
    <property type="evidence" value="ECO:0007669"/>
    <property type="project" value="InterPro"/>
</dbReference>
<dbReference type="AlphaFoldDB" id="A0A1I1MZZ5"/>